<dbReference type="Pfam" id="PF00149">
    <property type="entry name" value="Metallophos"/>
    <property type="match status" value="1"/>
</dbReference>
<comment type="cofactor">
    <cofactor evidence="10">
        <name>Mn(2+)</name>
        <dbReference type="ChEBI" id="CHEBI:29035"/>
    </cofactor>
    <text evidence="10">Binds 2 Mn(2+) ions per subunit in a binuclear metal center.</text>
</comment>
<feature type="binding site" evidence="10">
    <location>
        <position position="223"/>
    </location>
    <ligand>
        <name>Mn(2+)</name>
        <dbReference type="ChEBI" id="CHEBI:29035"/>
        <label>2</label>
    </ligand>
</feature>
<dbReference type="GO" id="GO:0008758">
    <property type="term" value="F:UDP-2,3-diacylglucosamine hydrolase activity"/>
    <property type="evidence" value="ECO:0007669"/>
    <property type="project" value="UniProtKB-UniRule"/>
</dbReference>
<feature type="binding site" evidence="10">
    <location>
        <position position="192"/>
    </location>
    <ligand>
        <name>substrate</name>
    </ligand>
</feature>
<feature type="binding site" evidence="10">
    <location>
        <position position="107"/>
    </location>
    <ligand>
        <name>Mn(2+)</name>
        <dbReference type="ChEBI" id="CHEBI:29035"/>
        <label>2</label>
    </ligand>
</feature>
<reference evidence="12 13" key="1">
    <citation type="submission" date="2018-01" db="EMBL/GenBank/DDBJ databases">
        <title>Saezia sanguinis gen. nov., sp. nov., in the order Burkholderiales isolated from human blood.</title>
        <authorList>
            <person name="Medina-Pascual M.J."/>
            <person name="Valdezate S."/>
            <person name="Monzon S."/>
            <person name="Cuesta I."/>
            <person name="Carrasco G."/>
            <person name="Villalon P."/>
            <person name="Saez-Nieto J.A."/>
        </authorList>
    </citation>
    <scope>NUCLEOTIDE SEQUENCE [LARGE SCALE GENOMIC DNA]</scope>
    <source>
        <strain evidence="12 13">CNM695-12</strain>
    </source>
</reference>
<dbReference type="EC" id="3.6.1.54" evidence="10"/>
<evidence type="ECO:0000256" key="8">
    <source>
        <dbReference type="ARBA" id="ARBA00023136"/>
    </source>
</evidence>
<keyword evidence="1 10" id="KW-1003">Cell membrane</keyword>
<dbReference type="InterPro" id="IPR010138">
    <property type="entry name" value="UDP-diacylglucosamine_Hdrlase"/>
</dbReference>
<feature type="binding site" evidence="10">
    <location>
        <position position="142"/>
    </location>
    <ligand>
        <name>Mn(2+)</name>
        <dbReference type="ChEBI" id="CHEBI:29035"/>
        <label>2</label>
    </ligand>
</feature>
<comment type="subcellular location">
    <subcellularLocation>
        <location evidence="10">Cell inner membrane</location>
        <topology evidence="10">Peripheral membrane protein</topology>
        <orientation evidence="10">Cytoplasmic side</orientation>
    </subcellularLocation>
</comment>
<evidence type="ECO:0000256" key="3">
    <source>
        <dbReference type="ARBA" id="ARBA00022519"/>
    </source>
</evidence>
<evidence type="ECO:0000259" key="11">
    <source>
        <dbReference type="Pfam" id="PF00149"/>
    </source>
</evidence>
<keyword evidence="4 10" id="KW-0441">Lipid A biosynthesis</keyword>
<evidence type="ECO:0000256" key="5">
    <source>
        <dbReference type="ARBA" id="ARBA00022723"/>
    </source>
</evidence>
<keyword evidence="6 10" id="KW-0378">Hydrolase</keyword>
<keyword evidence="2 10" id="KW-0444">Lipid biosynthesis</keyword>
<keyword evidence="9 10" id="KW-0464">Manganese</keyword>
<dbReference type="InterPro" id="IPR004843">
    <property type="entry name" value="Calcineurin-like_PHP"/>
</dbReference>
<keyword evidence="5 10" id="KW-0479">Metal-binding</keyword>
<proteinExistence type="inferred from homology"/>
<dbReference type="GO" id="GO:0009245">
    <property type="term" value="P:lipid A biosynthetic process"/>
    <property type="evidence" value="ECO:0007669"/>
    <property type="project" value="UniProtKB-UniRule"/>
</dbReference>
<dbReference type="GO" id="GO:0005737">
    <property type="term" value="C:cytoplasm"/>
    <property type="evidence" value="ECO:0007669"/>
    <property type="project" value="InterPro"/>
</dbReference>
<feature type="binding site" evidence="10">
    <location>
        <position position="223"/>
    </location>
    <ligand>
        <name>substrate</name>
    </ligand>
</feature>
<feature type="binding site" evidence="10">
    <location>
        <position position="35"/>
    </location>
    <ligand>
        <name>Mn(2+)</name>
        <dbReference type="ChEBI" id="CHEBI:29035"/>
        <label>1</label>
    </ligand>
</feature>
<comment type="caution">
    <text evidence="12">The sequence shown here is derived from an EMBL/GenBank/DDBJ whole genome shotgun (WGS) entry which is preliminary data.</text>
</comment>
<feature type="binding site" evidence="10">
    <location>
        <position position="195"/>
    </location>
    <ligand>
        <name>substrate</name>
    </ligand>
</feature>
<keyword evidence="13" id="KW-1185">Reference proteome</keyword>
<evidence type="ECO:0000256" key="6">
    <source>
        <dbReference type="ARBA" id="ARBA00022801"/>
    </source>
</evidence>
<evidence type="ECO:0000256" key="10">
    <source>
        <dbReference type="HAMAP-Rule" id="MF_00575"/>
    </source>
</evidence>
<feature type="binding site" evidence="10">
    <location>
        <position position="64"/>
    </location>
    <ligand>
        <name>Mn(2+)</name>
        <dbReference type="ChEBI" id="CHEBI:29035"/>
        <label>2</label>
    </ligand>
</feature>
<dbReference type="NCBIfam" id="TIGR01854">
    <property type="entry name" value="lipid_A_lpxH"/>
    <property type="match status" value="1"/>
</dbReference>
<accession>A0A433SGE2</accession>
<dbReference type="Gene3D" id="3.60.21.10">
    <property type="match status" value="1"/>
</dbReference>
<keyword evidence="3 10" id="KW-0997">Cell inner membrane</keyword>
<evidence type="ECO:0000313" key="12">
    <source>
        <dbReference type="EMBL" id="RUS67819.1"/>
    </source>
</evidence>
<feature type="binding site" evidence="10">
    <location>
        <position position="150"/>
    </location>
    <ligand>
        <name>substrate</name>
    </ligand>
</feature>
<sequence>MILYTFCPTVSKHLSFRQLELPASYQTLDFIADMHLDAGHPHTFAAWRHYMQDSPADAIFMLGDLFETWVGDDILKAPYPSGDFERQCMAVIAQAAHGRRIYFMHGNRDFALSSYAASLAHMQKLADPTLLRWQGQHAILTHGDLLCIDDVNYQKYRRIVHNRIFQRVALLLPLKTRMAAAQKIRRKSEATKKSNRPSIMDVNTDEVKRWLDTAQTSLMIHGHTHRPADHSLPDGKQRIVLTDWDLDNETNPRAQVLRWQAGQKLQRISLAG</sequence>
<protein>
    <recommendedName>
        <fullName evidence="10">UDP-2,3-diacylglucosamine hydrolase</fullName>
        <ecNumber evidence="10">3.6.1.54</ecNumber>
    </recommendedName>
    <alternativeName>
        <fullName evidence="10">UDP-2,3-diacylglucosamine diphosphatase</fullName>
    </alternativeName>
</protein>
<dbReference type="Proteomes" id="UP000286947">
    <property type="component" value="Unassembled WGS sequence"/>
</dbReference>
<evidence type="ECO:0000256" key="2">
    <source>
        <dbReference type="ARBA" id="ARBA00022516"/>
    </source>
</evidence>
<dbReference type="GO" id="GO:0030145">
    <property type="term" value="F:manganese ion binding"/>
    <property type="evidence" value="ECO:0007669"/>
    <property type="project" value="UniProtKB-UniRule"/>
</dbReference>
<feature type="binding site" evidence="10">
    <location>
        <position position="33"/>
    </location>
    <ligand>
        <name>Mn(2+)</name>
        <dbReference type="ChEBI" id="CHEBI:29035"/>
        <label>1</label>
    </ligand>
</feature>
<dbReference type="EMBL" id="PQSP01000001">
    <property type="protein sequence ID" value="RUS67819.1"/>
    <property type="molecule type" value="Genomic_DNA"/>
</dbReference>
<dbReference type="InterPro" id="IPR029052">
    <property type="entry name" value="Metallo-depent_PP-like"/>
</dbReference>
<keyword evidence="7 10" id="KW-0443">Lipid metabolism</keyword>
<organism evidence="12 13">
    <name type="scientific">Saezia sanguinis</name>
    <dbReference type="NCBI Taxonomy" id="1965230"/>
    <lineage>
        <taxon>Bacteria</taxon>
        <taxon>Pseudomonadati</taxon>
        <taxon>Pseudomonadota</taxon>
        <taxon>Betaproteobacteria</taxon>
        <taxon>Burkholderiales</taxon>
        <taxon>Saeziaceae</taxon>
        <taxon>Saezia</taxon>
    </lineage>
</organism>
<dbReference type="PANTHER" id="PTHR34990">
    <property type="entry name" value="UDP-2,3-DIACYLGLUCOSAMINE HYDROLASE-RELATED"/>
    <property type="match status" value="1"/>
</dbReference>
<keyword evidence="8 10" id="KW-0472">Membrane</keyword>
<comment type="catalytic activity">
    <reaction evidence="10">
        <text>UDP-2-N,3-O-bis[(3R)-3-hydroxytetradecanoyl]-alpha-D-glucosamine + H2O = 2-N,3-O-bis[(3R)-3-hydroxytetradecanoyl]-alpha-D-glucosaminyl 1-phosphate + UMP + 2 H(+)</text>
        <dbReference type="Rhea" id="RHEA:25213"/>
        <dbReference type="ChEBI" id="CHEBI:15377"/>
        <dbReference type="ChEBI" id="CHEBI:15378"/>
        <dbReference type="ChEBI" id="CHEBI:57865"/>
        <dbReference type="ChEBI" id="CHEBI:57957"/>
        <dbReference type="ChEBI" id="CHEBI:78847"/>
        <dbReference type="EC" id="3.6.1.54"/>
    </reaction>
</comment>
<dbReference type="PANTHER" id="PTHR34990:SF1">
    <property type="entry name" value="UDP-2,3-DIACYLGLUCOSAMINE HYDROLASE"/>
    <property type="match status" value="1"/>
</dbReference>
<comment type="function">
    <text evidence="10">Hydrolyzes the pyrophosphate bond of UDP-2,3-diacylglucosamine to yield 2,3-diacylglucosamine 1-phosphate (lipid X) and UMP by catalyzing the attack of water at the alpha-P atom. Involved in the biosynthesis of lipid A, a phosphorylated glycolipid that anchors the lipopolysaccharide to the outer membrane of the cell.</text>
</comment>
<feature type="binding site" evidence="10">
    <location>
        <position position="225"/>
    </location>
    <ligand>
        <name>Mn(2+)</name>
        <dbReference type="ChEBI" id="CHEBI:29035"/>
        <label>1</label>
    </ligand>
</feature>
<dbReference type="GO" id="GO:0019897">
    <property type="term" value="C:extrinsic component of plasma membrane"/>
    <property type="evidence" value="ECO:0007669"/>
    <property type="project" value="UniProtKB-UniRule"/>
</dbReference>
<feature type="domain" description="Calcineurin-like phosphoesterase" evidence="11">
    <location>
        <begin position="30"/>
        <end position="227"/>
    </location>
</feature>
<dbReference type="SUPFAM" id="SSF56300">
    <property type="entry name" value="Metallo-dependent phosphatases"/>
    <property type="match status" value="1"/>
</dbReference>
<dbReference type="NCBIfam" id="NF003743">
    <property type="entry name" value="PRK05340.1"/>
    <property type="match status" value="1"/>
</dbReference>
<gene>
    <name evidence="10 12" type="primary">lpxH</name>
    <name evidence="12" type="ORF">CUZ56_00298</name>
</gene>
<evidence type="ECO:0000313" key="13">
    <source>
        <dbReference type="Proteomes" id="UP000286947"/>
    </source>
</evidence>
<dbReference type="InterPro" id="IPR043461">
    <property type="entry name" value="LpxH-like"/>
</dbReference>
<evidence type="ECO:0000256" key="1">
    <source>
        <dbReference type="ARBA" id="ARBA00022475"/>
    </source>
</evidence>
<comment type="pathway">
    <text evidence="10">Glycolipid biosynthesis; lipid IV(A) biosynthesis; lipid IV(A) from (3R)-3-hydroxytetradecanoyl-[acyl-carrier-protein] and UDP-N-acetyl-alpha-D-glucosamine: step 4/6.</text>
</comment>
<evidence type="ECO:0000256" key="7">
    <source>
        <dbReference type="ARBA" id="ARBA00023098"/>
    </source>
</evidence>
<dbReference type="CDD" id="cd07398">
    <property type="entry name" value="MPP_YbbF-LpxH"/>
    <property type="match status" value="1"/>
</dbReference>
<evidence type="ECO:0000256" key="4">
    <source>
        <dbReference type="ARBA" id="ARBA00022556"/>
    </source>
</evidence>
<dbReference type="UniPathway" id="UPA00359">
    <property type="reaction ID" value="UER00480"/>
</dbReference>
<dbReference type="AlphaFoldDB" id="A0A433SGE2"/>
<feature type="binding site" evidence="10">
    <location>
        <begin position="107"/>
        <end position="108"/>
    </location>
    <ligand>
        <name>substrate</name>
    </ligand>
</feature>
<feature type="binding site" evidence="10">
    <location>
        <position position="64"/>
    </location>
    <ligand>
        <name>Mn(2+)</name>
        <dbReference type="ChEBI" id="CHEBI:29035"/>
        <label>1</label>
    </ligand>
</feature>
<comment type="similarity">
    <text evidence="10">Belongs to the LpxH family.</text>
</comment>
<name>A0A433SGE2_9BURK</name>
<dbReference type="HAMAP" id="MF_00575">
    <property type="entry name" value="LpxH"/>
    <property type="match status" value="1"/>
</dbReference>
<feature type="binding site" evidence="10">
    <location>
        <position position="188"/>
    </location>
    <ligand>
        <name>substrate</name>
    </ligand>
</feature>
<evidence type="ECO:0000256" key="9">
    <source>
        <dbReference type="ARBA" id="ARBA00023211"/>
    </source>
</evidence>